<evidence type="ECO:0000256" key="1">
    <source>
        <dbReference type="SAM" id="Phobius"/>
    </source>
</evidence>
<dbReference type="Pfam" id="PF00563">
    <property type="entry name" value="EAL"/>
    <property type="match status" value="1"/>
</dbReference>
<protein>
    <submittedName>
        <fullName evidence="3">EAL domain-containing protein</fullName>
    </submittedName>
</protein>
<dbReference type="SMART" id="SM00052">
    <property type="entry name" value="EAL"/>
    <property type="match status" value="1"/>
</dbReference>
<dbReference type="EMBL" id="JAWJZI010000004">
    <property type="protein sequence ID" value="MDV5169724.1"/>
    <property type="molecule type" value="Genomic_DNA"/>
</dbReference>
<reference evidence="3 4" key="1">
    <citation type="submission" date="2023-10" db="EMBL/GenBank/DDBJ databases">
        <title>Marine bacteria isolated from horseshoe crab.</title>
        <authorList>
            <person name="Cheng T.H."/>
        </authorList>
    </citation>
    <scope>NUCLEOTIDE SEQUENCE [LARGE SCALE GENOMIC DNA]</scope>
    <source>
        <strain evidence="3 4">HSC6</strain>
    </source>
</reference>
<dbReference type="PANTHER" id="PTHR33121">
    <property type="entry name" value="CYCLIC DI-GMP PHOSPHODIESTERASE PDEF"/>
    <property type="match status" value="1"/>
</dbReference>
<name>A0ABU3ZHV6_9GAMM</name>
<dbReference type="PROSITE" id="PS50883">
    <property type="entry name" value="EAL"/>
    <property type="match status" value="1"/>
</dbReference>
<feature type="domain" description="EAL" evidence="2">
    <location>
        <begin position="245"/>
        <end position="495"/>
    </location>
</feature>
<dbReference type="InterPro" id="IPR001633">
    <property type="entry name" value="EAL_dom"/>
</dbReference>
<evidence type="ECO:0000259" key="2">
    <source>
        <dbReference type="PROSITE" id="PS50883"/>
    </source>
</evidence>
<accession>A0ABU3ZHV6</accession>
<feature type="transmembrane region" description="Helical" evidence="1">
    <location>
        <begin position="12"/>
        <end position="31"/>
    </location>
</feature>
<keyword evidence="1" id="KW-0472">Membrane</keyword>
<dbReference type="Gene3D" id="3.20.20.450">
    <property type="entry name" value="EAL domain"/>
    <property type="match status" value="1"/>
</dbReference>
<dbReference type="CDD" id="cd01948">
    <property type="entry name" value="EAL"/>
    <property type="match status" value="1"/>
</dbReference>
<dbReference type="InterPro" id="IPR035919">
    <property type="entry name" value="EAL_sf"/>
</dbReference>
<evidence type="ECO:0000313" key="4">
    <source>
        <dbReference type="Proteomes" id="UP001186452"/>
    </source>
</evidence>
<dbReference type="InterPro" id="IPR050706">
    <property type="entry name" value="Cyclic-di-GMP_PDE-like"/>
</dbReference>
<evidence type="ECO:0000313" key="3">
    <source>
        <dbReference type="EMBL" id="MDV5169724.1"/>
    </source>
</evidence>
<dbReference type="PANTHER" id="PTHR33121:SF79">
    <property type="entry name" value="CYCLIC DI-GMP PHOSPHODIESTERASE PDED-RELATED"/>
    <property type="match status" value="1"/>
</dbReference>
<keyword evidence="1" id="KW-1133">Transmembrane helix</keyword>
<feature type="transmembrane region" description="Helical" evidence="1">
    <location>
        <begin position="218"/>
        <end position="242"/>
    </location>
</feature>
<sequence>MILDSDIKLQRVSVIYVLPLVLIFFTVLYASERSIEEATRTIAQNFVDTAERVIAGVEIENRTNLLYPEDCRRIQQNLRYERDIEELQIVSANQVHCSSIRSDNPNPLIRPEALSEEIVYLYSLPVEGMGESIVVVTRSNEDERYMAMALVDRDYMRATVGYRNDHRVKSAVLIMNGEATTPADMLAATNPSYMASSSLYGFEVFVEASDQLVEEKRVFYALVSIPVSMAVLLVMVVSRFLLKRNRSMFFQLKQALIRREFVLQYQPQVDANTLEVKGVEALVRWQHPEKGMLYPDVFIPLMEEFGLINGLTDYVIDASLKDLSAIQLPEGFHLGLNVPPSYIKAPARWVYLRQKHREFAAKGIRLGLEVTERQFLDKEARIALETMRQVGIEILLDDFGTGQTSLSVLQETKIDFLKIDKCFVDSIGHESVNTPVLNAIINLGKLLGVTMVAEGVENEIQANYLLERGVVLQQGYYYSKPKEIGDIDIRLSHKPELISALL</sequence>
<keyword evidence="1" id="KW-0812">Transmembrane</keyword>
<gene>
    <name evidence="3" type="ORF">R2X38_12050</name>
</gene>
<dbReference type="Proteomes" id="UP001186452">
    <property type="component" value="Unassembled WGS sequence"/>
</dbReference>
<keyword evidence="4" id="KW-1185">Reference proteome</keyword>
<comment type="caution">
    <text evidence="3">The sequence shown here is derived from an EMBL/GenBank/DDBJ whole genome shotgun (WGS) entry which is preliminary data.</text>
</comment>
<proteinExistence type="predicted"/>
<organism evidence="3 4">
    <name type="scientific">Photobacterium rosenbergii</name>
    <dbReference type="NCBI Taxonomy" id="294936"/>
    <lineage>
        <taxon>Bacteria</taxon>
        <taxon>Pseudomonadati</taxon>
        <taxon>Pseudomonadota</taxon>
        <taxon>Gammaproteobacteria</taxon>
        <taxon>Vibrionales</taxon>
        <taxon>Vibrionaceae</taxon>
        <taxon>Photobacterium</taxon>
    </lineage>
</organism>
<dbReference type="SUPFAM" id="SSF141868">
    <property type="entry name" value="EAL domain-like"/>
    <property type="match status" value="1"/>
</dbReference>